<reference evidence="1" key="1">
    <citation type="submission" date="2025-08" db="UniProtKB">
        <authorList>
            <consortium name="Ensembl"/>
        </authorList>
    </citation>
    <scope>IDENTIFICATION</scope>
</reference>
<protein>
    <submittedName>
        <fullName evidence="1">Uncharacterized protein</fullName>
    </submittedName>
</protein>
<dbReference type="Ensembl" id="ENSANAT00000040579.1">
    <property type="protein sequence ID" value="ENSANAP00000022680.1"/>
    <property type="gene ID" value="ENSANAG00000029098.1"/>
</dbReference>
<dbReference type="GeneTree" id="ENSGT00900000143577"/>
<accession>A0A2K5DNY4</accession>
<evidence type="ECO:0000313" key="1">
    <source>
        <dbReference type="Ensembl" id="ENSANAP00000022680.1"/>
    </source>
</evidence>
<dbReference type="AlphaFoldDB" id="A0A2K5DNY4"/>
<proteinExistence type="predicted"/>
<sequence length="96" mass="10748">MVGNGHENKYLLKFNLSPAGENGRVARAQKCKLITHPTLPHRTFPLFPWVNARAAVAALPTWTVVWVDVCGGALWCLGGDKDDEVFPYCINEYLYD</sequence>
<organism evidence="1 2">
    <name type="scientific">Aotus nancymaae</name>
    <name type="common">Ma's night monkey</name>
    <dbReference type="NCBI Taxonomy" id="37293"/>
    <lineage>
        <taxon>Eukaryota</taxon>
        <taxon>Metazoa</taxon>
        <taxon>Chordata</taxon>
        <taxon>Craniata</taxon>
        <taxon>Vertebrata</taxon>
        <taxon>Euteleostomi</taxon>
        <taxon>Mammalia</taxon>
        <taxon>Eutheria</taxon>
        <taxon>Euarchontoglires</taxon>
        <taxon>Primates</taxon>
        <taxon>Haplorrhini</taxon>
        <taxon>Platyrrhini</taxon>
        <taxon>Aotidae</taxon>
        <taxon>Aotus</taxon>
    </lineage>
</organism>
<evidence type="ECO:0000313" key="2">
    <source>
        <dbReference type="Proteomes" id="UP000233020"/>
    </source>
</evidence>
<name>A0A2K5DNY4_AOTNA</name>
<keyword evidence="2" id="KW-1185">Reference proteome</keyword>
<dbReference type="Proteomes" id="UP000233020">
    <property type="component" value="Unplaced"/>
</dbReference>
<reference evidence="1" key="2">
    <citation type="submission" date="2025-09" db="UniProtKB">
        <authorList>
            <consortium name="Ensembl"/>
        </authorList>
    </citation>
    <scope>IDENTIFICATION</scope>
</reference>
<dbReference type="OMA" id="CEASWLG"/>